<keyword evidence="9" id="KW-1133">Transmembrane helix</keyword>
<evidence type="ECO:0000256" key="5">
    <source>
        <dbReference type="ARBA" id="ARBA00031445"/>
    </source>
</evidence>
<comment type="pathway">
    <text evidence="1 9">Bacterial outer membrane biogenesis; LPS core biosynthesis.</text>
</comment>
<sequence>MIWFYRLLFLPALLIALPYYWWRMYKRGGYRHDFHHRFGLIDRPPAKRPGTKRIWIQAVSVGEIRALTPLVDALHELPGVEVIVTTTTSTGYKILREEFSPKVLKVGIFPLDFFPFSRNSWRRLEPDLAILMEAELWPEHLYQAHLRGVPVLLINGRMSDRSFQRYKKFPAVSRRLMGRLAGLLAATPNDGQRFLALGTDPATTAVTGSMKLDVEVKPVLSPEEIAALHHEMGFTAPEASQPIPLVLLGSSTWPGEEALLLDILNDALAAGIDTRLLIIPRHAERRGEIIELLNKQPLPWHLRTRSKQAPGPVKIYVADTTGEMLRLSQAGTLAFIGKSVPPNDGGQTPVEAAALGLPLVYGPGMSNFRHICRQLEEAGAALRQPDAPAVKATLLELMRDPARREKMSAAGRAWHAANQGATARIVERVRQEIGK</sequence>
<evidence type="ECO:0000256" key="7">
    <source>
        <dbReference type="PIRSR" id="PIRSR639901-1"/>
    </source>
</evidence>
<name>A0A842HDX9_9BACT</name>
<dbReference type="InterPro" id="IPR007507">
    <property type="entry name" value="Glycos_transf_N"/>
</dbReference>
<dbReference type="Proteomes" id="UP000546464">
    <property type="component" value="Unassembled WGS sequence"/>
</dbReference>
<evidence type="ECO:0000256" key="8">
    <source>
        <dbReference type="PIRSR" id="PIRSR639901-2"/>
    </source>
</evidence>
<comment type="function">
    <text evidence="9">Involved in lipopolysaccharide (LPS) biosynthesis. Catalyzes the transfer of 3-deoxy-D-manno-octulosonate (Kdo) residue(s) from CMP-Kdo to lipid IV(A), the tetraacyldisaccharide-1,4'-bisphosphate precursor of lipid A.</text>
</comment>
<evidence type="ECO:0000256" key="9">
    <source>
        <dbReference type="RuleBase" id="RU365103"/>
    </source>
</evidence>
<dbReference type="Gene3D" id="3.40.50.2000">
    <property type="entry name" value="Glycogen Phosphorylase B"/>
    <property type="match status" value="1"/>
</dbReference>
<keyword evidence="9" id="KW-1003">Cell membrane</keyword>
<feature type="transmembrane region" description="Helical" evidence="9">
    <location>
        <begin position="6"/>
        <end position="22"/>
    </location>
</feature>
<proteinExistence type="inferred from homology"/>
<keyword evidence="9" id="KW-0448">Lipopolysaccharide biosynthesis</keyword>
<feature type="domain" description="3-deoxy-D-manno-octulosonic-acid transferase N-terminal" evidence="10">
    <location>
        <begin position="33"/>
        <end position="213"/>
    </location>
</feature>
<dbReference type="AlphaFoldDB" id="A0A842HDX9"/>
<keyword evidence="4 9" id="KW-0808">Transferase</keyword>
<reference evidence="11 12" key="1">
    <citation type="submission" date="2020-07" db="EMBL/GenBank/DDBJ databases">
        <authorList>
            <person name="Feng X."/>
        </authorList>
    </citation>
    <scope>NUCLEOTIDE SEQUENCE [LARGE SCALE GENOMIC DNA]</scope>
    <source>
        <strain evidence="11 12">JCM31066</strain>
    </source>
</reference>
<dbReference type="Gene3D" id="3.40.50.11720">
    <property type="entry name" value="3-Deoxy-D-manno-octulosonic-acid transferase, N-terminal domain"/>
    <property type="match status" value="1"/>
</dbReference>
<feature type="active site" description="Proton acceptor" evidence="7">
    <location>
        <position position="63"/>
    </location>
</feature>
<dbReference type="RefSeq" id="WP_185675428.1">
    <property type="nucleotide sequence ID" value="NZ_JACHVB010000022.1"/>
</dbReference>
<evidence type="ECO:0000256" key="1">
    <source>
        <dbReference type="ARBA" id="ARBA00004713"/>
    </source>
</evidence>
<keyword evidence="9" id="KW-0472">Membrane</keyword>
<evidence type="ECO:0000259" key="10">
    <source>
        <dbReference type="Pfam" id="PF04413"/>
    </source>
</evidence>
<dbReference type="GO" id="GO:0009244">
    <property type="term" value="P:lipopolysaccharide core region biosynthetic process"/>
    <property type="evidence" value="ECO:0007669"/>
    <property type="project" value="UniProtKB-UniRule"/>
</dbReference>
<evidence type="ECO:0000256" key="6">
    <source>
        <dbReference type="ARBA" id="ARBA00049183"/>
    </source>
</evidence>
<accession>A0A842HDX9</accession>
<evidence type="ECO:0000256" key="2">
    <source>
        <dbReference type="ARBA" id="ARBA00012621"/>
    </source>
</evidence>
<evidence type="ECO:0000313" key="12">
    <source>
        <dbReference type="Proteomes" id="UP000546464"/>
    </source>
</evidence>
<dbReference type="InterPro" id="IPR038107">
    <property type="entry name" value="Glycos_transf_N_sf"/>
</dbReference>
<dbReference type="SUPFAM" id="SSF53756">
    <property type="entry name" value="UDP-Glycosyltransferase/glycogen phosphorylase"/>
    <property type="match status" value="1"/>
</dbReference>
<feature type="site" description="Transition state stabilizer" evidence="8">
    <location>
        <position position="211"/>
    </location>
</feature>
<dbReference type="GO" id="GO:0043842">
    <property type="term" value="F:Kdo transferase activity"/>
    <property type="evidence" value="ECO:0007669"/>
    <property type="project" value="UniProtKB-EC"/>
</dbReference>
<comment type="caution">
    <text evidence="11">The sequence shown here is derived from an EMBL/GenBank/DDBJ whole genome shotgun (WGS) entry which is preliminary data.</text>
</comment>
<dbReference type="InterPro" id="IPR039901">
    <property type="entry name" value="Kdotransferase"/>
</dbReference>
<comment type="similarity">
    <text evidence="9">Belongs to the glycosyltransferase group 1 family.</text>
</comment>
<comment type="subcellular location">
    <subcellularLocation>
        <location evidence="9">Cell membrane</location>
    </subcellularLocation>
</comment>
<dbReference type="EMBL" id="JACHVB010000022">
    <property type="protein sequence ID" value="MBC2594439.1"/>
    <property type="molecule type" value="Genomic_DNA"/>
</dbReference>
<keyword evidence="9" id="KW-0812">Transmembrane</keyword>
<dbReference type="GO" id="GO:0005886">
    <property type="term" value="C:plasma membrane"/>
    <property type="evidence" value="ECO:0007669"/>
    <property type="project" value="UniProtKB-SubCell"/>
</dbReference>
<keyword evidence="12" id="KW-1185">Reference proteome</keyword>
<dbReference type="Pfam" id="PF04413">
    <property type="entry name" value="Glycos_transf_N"/>
    <property type="match status" value="1"/>
</dbReference>
<dbReference type="PANTHER" id="PTHR42755">
    <property type="entry name" value="3-DEOXY-MANNO-OCTULOSONATE CYTIDYLYLTRANSFERASE"/>
    <property type="match status" value="1"/>
</dbReference>
<gene>
    <name evidence="11" type="ORF">H5P28_09235</name>
</gene>
<evidence type="ECO:0000256" key="3">
    <source>
        <dbReference type="ARBA" id="ARBA00019077"/>
    </source>
</evidence>
<evidence type="ECO:0000256" key="4">
    <source>
        <dbReference type="ARBA" id="ARBA00022679"/>
    </source>
</evidence>
<dbReference type="GO" id="GO:0009245">
    <property type="term" value="P:lipid A biosynthetic process"/>
    <property type="evidence" value="ECO:0007669"/>
    <property type="project" value="TreeGrafter"/>
</dbReference>
<feature type="site" description="Transition state stabilizer" evidence="8">
    <location>
        <position position="133"/>
    </location>
</feature>
<dbReference type="EC" id="2.4.99.12" evidence="2 9"/>
<comment type="catalytic activity">
    <reaction evidence="6 9">
        <text>lipid IVA (E. coli) + CMP-3-deoxy-beta-D-manno-octulosonate = alpha-Kdo-(2-&gt;6)-lipid IVA (E. coli) + CMP + H(+)</text>
        <dbReference type="Rhea" id="RHEA:28066"/>
        <dbReference type="ChEBI" id="CHEBI:15378"/>
        <dbReference type="ChEBI" id="CHEBI:58603"/>
        <dbReference type="ChEBI" id="CHEBI:60364"/>
        <dbReference type="ChEBI" id="CHEBI:60377"/>
        <dbReference type="ChEBI" id="CHEBI:85987"/>
        <dbReference type="EC" id="2.4.99.12"/>
    </reaction>
</comment>
<organism evidence="11 12">
    <name type="scientific">Ruficoccus amylovorans</name>
    <dbReference type="NCBI Taxonomy" id="1804625"/>
    <lineage>
        <taxon>Bacteria</taxon>
        <taxon>Pseudomonadati</taxon>
        <taxon>Verrucomicrobiota</taxon>
        <taxon>Opitutia</taxon>
        <taxon>Puniceicoccales</taxon>
        <taxon>Cerasicoccaceae</taxon>
        <taxon>Ruficoccus</taxon>
    </lineage>
</organism>
<evidence type="ECO:0000313" key="11">
    <source>
        <dbReference type="EMBL" id="MBC2594439.1"/>
    </source>
</evidence>
<dbReference type="PANTHER" id="PTHR42755:SF1">
    <property type="entry name" value="3-DEOXY-D-MANNO-OCTULOSONIC ACID TRANSFERASE, MITOCHONDRIAL-RELATED"/>
    <property type="match status" value="1"/>
</dbReference>
<dbReference type="UniPathway" id="UPA00958"/>
<protein>
    <recommendedName>
        <fullName evidence="3 9">3-deoxy-D-manno-octulosonic acid transferase</fullName>
        <shortName evidence="9">Kdo transferase</shortName>
        <ecNumber evidence="2 9">2.4.99.12</ecNumber>
    </recommendedName>
    <alternativeName>
        <fullName evidence="5 9">Lipid IV(A) 3-deoxy-D-manno-octulosonic acid transferase</fullName>
    </alternativeName>
</protein>